<keyword evidence="1" id="KW-1133">Transmembrane helix</keyword>
<dbReference type="Proteomes" id="UP000729701">
    <property type="component" value="Unassembled WGS sequence"/>
</dbReference>
<keyword evidence="1" id="KW-0812">Transmembrane</keyword>
<name>A0A951QHN7_9CYAN</name>
<evidence type="ECO:0000313" key="2">
    <source>
        <dbReference type="EMBL" id="MBW4666634.1"/>
    </source>
</evidence>
<feature type="transmembrane region" description="Helical" evidence="1">
    <location>
        <begin position="375"/>
        <end position="393"/>
    </location>
</feature>
<reference evidence="2" key="2">
    <citation type="journal article" date="2022" name="Microbiol. Resour. Announc.">
        <title>Metagenome Sequencing to Explore Phylogenomics of Terrestrial Cyanobacteria.</title>
        <authorList>
            <person name="Ward R.D."/>
            <person name="Stajich J.E."/>
            <person name="Johansen J.R."/>
            <person name="Huntemann M."/>
            <person name="Clum A."/>
            <person name="Foster B."/>
            <person name="Foster B."/>
            <person name="Roux S."/>
            <person name="Palaniappan K."/>
            <person name="Varghese N."/>
            <person name="Mukherjee S."/>
            <person name="Reddy T.B.K."/>
            <person name="Daum C."/>
            <person name="Copeland A."/>
            <person name="Chen I.A."/>
            <person name="Ivanova N.N."/>
            <person name="Kyrpides N.C."/>
            <person name="Shapiro N."/>
            <person name="Eloe-Fadrosh E.A."/>
            <person name="Pietrasiak N."/>
        </authorList>
    </citation>
    <scope>NUCLEOTIDE SEQUENCE</scope>
    <source>
        <strain evidence="2">GSE-NOS-MK-12-04C</strain>
    </source>
</reference>
<feature type="transmembrane region" description="Helical" evidence="1">
    <location>
        <begin position="209"/>
        <end position="226"/>
    </location>
</feature>
<sequence length="426" mass="48526">MIEIYRNLFILICLGLLIWGVVSVERIYQYPFFMGMIFVSFLLPQVFALIDHPSPVTKEALERVLLMSSLCGGACLIGYQMKPNRIWLQRLNIPLDQRKLTKAGIGLTAYGWFFYFLLSRTPPQTTTVGTWTGPATIYFFFSQVLNIGFGIFLLKLLKKPSFFNLILTVIGGWYLVQQIINGRRQPTMTLLIILGFSLWIIYGLIPPRLIVIVALVCMTFLIPLFGELRGDFWTLVFSGNWQEVLSASQKAFTFLLKGEVLELKNAALFMDTVEFTGSYGYGTSWWDAIVFQFVPGQIVSPELKQSLQFKWGAENMGVLIDRYAYIPPPGATFTGIGDAFVEFNYLGCLSFAFIGYIFKHLWISAVYQKSIFSRLLYMGLVSPSMLALTHGIARFWQEAIFQLIFIGIVTYYSKTNYARPYNTSTT</sequence>
<feature type="transmembrane region" description="Helical" evidence="1">
    <location>
        <begin position="31"/>
        <end position="48"/>
    </location>
</feature>
<accession>A0A951QHN7</accession>
<feature type="transmembrane region" description="Helical" evidence="1">
    <location>
        <begin position="60"/>
        <end position="79"/>
    </location>
</feature>
<dbReference type="AlphaFoldDB" id="A0A951QHN7"/>
<comment type="caution">
    <text evidence="2">The sequence shown here is derived from an EMBL/GenBank/DDBJ whole genome shotgun (WGS) entry which is preliminary data.</text>
</comment>
<evidence type="ECO:0000313" key="3">
    <source>
        <dbReference type="Proteomes" id="UP000729701"/>
    </source>
</evidence>
<dbReference type="EMBL" id="JAHHGZ010000003">
    <property type="protein sequence ID" value="MBW4666634.1"/>
    <property type="molecule type" value="Genomic_DNA"/>
</dbReference>
<feature type="transmembrane region" description="Helical" evidence="1">
    <location>
        <begin position="161"/>
        <end position="180"/>
    </location>
</feature>
<reference evidence="2" key="1">
    <citation type="submission" date="2021-05" db="EMBL/GenBank/DDBJ databases">
        <authorList>
            <person name="Pietrasiak N."/>
            <person name="Ward R."/>
            <person name="Stajich J.E."/>
            <person name="Kurbessoian T."/>
        </authorList>
    </citation>
    <scope>NUCLEOTIDE SEQUENCE</scope>
    <source>
        <strain evidence="2">GSE-NOS-MK-12-04C</strain>
    </source>
</reference>
<keyword evidence="1" id="KW-0472">Membrane</keyword>
<feature type="transmembrane region" description="Helical" evidence="1">
    <location>
        <begin position="137"/>
        <end position="154"/>
    </location>
</feature>
<protein>
    <recommendedName>
        <fullName evidence="4">Oligosaccharide repeat unit polymerase</fullName>
    </recommendedName>
</protein>
<feature type="transmembrane region" description="Helical" evidence="1">
    <location>
        <begin position="100"/>
        <end position="117"/>
    </location>
</feature>
<feature type="transmembrane region" description="Helical" evidence="1">
    <location>
        <begin position="186"/>
        <end position="202"/>
    </location>
</feature>
<gene>
    <name evidence="2" type="ORF">KME60_04120</name>
</gene>
<feature type="transmembrane region" description="Helical" evidence="1">
    <location>
        <begin position="399"/>
        <end position="417"/>
    </location>
</feature>
<proteinExistence type="predicted"/>
<organism evidence="2 3">
    <name type="scientific">Cyanomargarita calcarea GSE-NOS-MK-12-04C</name>
    <dbReference type="NCBI Taxonomy" id="2839659"/>
    <lineage>
        <taxon>Bacteria</taxon>
        <taxon>Bacillati</taxon>
        <taxon>Cyanobacteriota</taxon>
        <taxon>Cyanophyceae</taxon>
        <taxon>Nostocales</taxon>
        <taxon>Cyanomargaritaceae</taxon>
        <taxon>Cyanomargarita</taxon>
    </lineage>
</organism>
<evidence type="ECO:0000256" key="1">
    <source>
        <dbReference type="SAM" id="Phobius"/>
    </source>
</evidence>
<feature type="transmembrane region" description="Helical" evidence="1">
    <location>
        <begin position="343"/>
        <end position="363"/>
    </location>
</feature>
<evidence type="ECO:0008006" key="4">
    <source>
        <dbReference type="Google" id="ProtNLM"/>
    </source>
</evidence>
<feature type="transmembrane region" description="Helical" evidence="1">
    <location>
        <begin position="6"/>
        <end position="24"/>
    </location>
</feature>